<organism evidence="1 2">
    <name type="scientific">Chryseobacterium endophyticum</name>
    <dbReference type="NCBI Taxonomy" id="1854762"/>
    <lineage>
        <taxon>Bacteria</taxon>
        <taxon>Pseudomonadati</taxon>
        <taxon>Bacteroidota</taxon>
        <taxon>Flavobacteriia</taxon>
        <taxon>Flavobacteriales</taxon>
        <taxon>Weeksellaceae</taxon>
        <taxon>Chryseobacterium group</taxon>
        <taxon>Chryseobacterium</taxon>
    </lineage>
</organism>
<dbReference type="RefSeq" id="WP_345766588.1">
    <property type="nucleotide sequence ID" value="NZ_CP154834.1"/>
</dbReference>
<accession>A0AAU6WRL7</accession>
<evidence type="ECO:0008006" key="3">
    <source>
        <dbReference type="Google" id="ProtNLM"/>
    </source>
</evidence>
<gene>
    <name evidence="1" type="ORF">AAFP95_23385</name>
</gene>
<reference evidence="1 2" key="1">
    <citation type="submission" date="2024-04" db="EMBL/GenBank/DDBJ databases">
        <title>Genome sequencing and assembly of rice foliar adapted Chryseobacterium endophyticum OsEnb-ALM-A6.</title>
        <authorList>
            <person name="Kumar S."/>
            <person name="Javed M."/>
            <person name="Chouhan V."/>
            <person name="Charishma K."/>
            <person name="Patel A."/>
            <person name="Kumar M."/>
            <person name="Sahu K.P."/>
            <person name="Kumar A."/>
        </authorList>
    </citation>
    <scope>NUCLEOTIDE SEQUENCE [LARGE SCALE GENOMIC DNA]</scope>
    <source>
        <strain evidence="1 2">OsEnb-ALM-A6</strain>
    </source>
</reference>
<evidence type="ECO:0000313" key="2">
    <source>
        <dbReference type="Proteomes" id="UP001463665"/>
    </source>
</evidence>
<protein>
    <recommendedName>
        <fullName evidence="3">GLPGLI family protein</fullName>
    </recommendedName>
</protein>
<sequence length="145" mass="16208">MKINVIFLLICCLANIKCISQNSSTDTINNSKINQRFGQIEKIELTERTRGTDRVFTFESASLNISLNGTTTLKELSKANWDEIIKQASLIDLSKISTYTAPTTGRYSDSALSSTIIITSAGKTYESASFDEGIPQKNWRDYIYC</sequence>
<dbReference type="Proteomes" id="UP001463665">
    <property type="component" value="Chromosome"/>
</dbReference>
<keyword evidence="2" id="KW-1185">Reference proteome</keyword>
<dbReference type="AlphaFoldDB" id="A0AAU6WRL7"/>
<name>A0AAU6WRL7_9FLAO</name>
<evidence type="ECO:0000313" key="1">
    <source>
        <dbReference type="EMBL" id="XAO74482.1"/>
    </source>
</evidence>
<proteinExistence type="predicted"/>
<dbReference type="EMBL" id="CP154834">
    <property type="protein sequence ID" value="XAO74482.1"/>
    <property type="molecule type" value="Genomic_DNA"/>
</dbReference>